<name>A0A8H4TQL9_9HYPO</name>
<dbReference type="OrthoDB" id="7777654at2759"/>
<protein>
    <submittedName>
        <fullName evidence="1">Uncharacterized protein</fullName>
    </submittedName>
</protein>
<proteinExistence type="predicted"/>
<dbReference type="Proteomes" id="UP000622797">
    <property type="component" value="Unassembled WGS sequence"/>
</dbReference>
<dbReference type="EMBL" id="JABEXW010000554">
    <property type="protein sequence ID" value="KAF4962295.1"/>
    <property type="molecule type" value="Genomic_DNA"/>
</dbReference>
<reference evidence="1" key="1">
    <citation type="journal article" date="2020" name="BMC Genomics">
        <title>Correction to: Identification and distribution of gene clusters required for synthesis of sphingolipid metabolism inhibitors in diverse species of the filamentous fungus Fusarium.</title>
        <authorList>
            <person name="Kim H.S."/>
            <person name="Lohmar J.M."/>
            <person name="Busman M."/>
            <person name="Brown D.W."/>
            <person name="Naumann T.A."/>
            <person name="Divon H.H."/>
            <person name="Lysoe E."/>
            <person name="Uhlig S."/>
            <person name="Proctor R.H."/>
        </authorList>
    </citation>
    <scope>NUCLEOTIDE SEQUENCE</scope>
    <source>
        <strain evidence="1">NRRL 20472</strain>
    </source>
</reference>
<dbReference type="AlphaFoldDB" id="A0A8H4TQL9"/>
<organism evidence="1 2">
    <name type="scientific">Fusarium sarcochroum</name>
    <dbReference type="NCBI Taxonomy" id="1208366"/>
    <lineage>
        <taxon>Eukaryota</taxon>
        <taxon>Fungi</taxon>
        <taxon>Dikarya</taxon>
        <taxon>Ascomycota</taxon>
        <taxon>Pezizomycotina</taxon>
        <taxon>Sordariomycetes</taxon>
        <taxon>Hypocreomycetidae</taxon>
        <taxon>Hypocreales</taxon>
        <taxon>Nectriaceae</taxon>
        <taxon>Fusarium</taxon>
        <taxon>Fusarium lateritium species complex</taxon>
    </lineage>
</organism>
<evidence type="ECO:0000313" key="2">
    <source>
        <dbReference type="Proteomes" id="UP000622797"/>
    </source>
</evidence>
<accession>A0A8H4TQL9</accession>
<evidence type="ECO:0000313" key="1">
    <source>
        <dbReference type="EMBL" id="KAF4962295.1"/>
    </source>
</evidence>
<keyword evidence="2" id="KW-1185">Reference proteome</keyword>
<reference evidence="1" key="2">
    <citation type="submission" date="2020-05" db="EMBL/GenBank/DDBJ databases">
        <authorList>
            <person name="Kim H.-S."/>
            <person name="Proctor R.H."/>
            <person name="Brown D.W."/>
        </authorList>
    </citation>
    <scope>NUCLEOTIDE SEQUENCE</scope>
    <source>
        <strain evidence="1">NRRL 20472</strain>
    </source>
</reference>
<comment type="caution">
    <text evidence="1">The sequence shown here is derived from an EMBL/GenBank/DDBJ whole genome shotgun (WGS) entry which is preliminary data.</text>
</comment>
<sequence>MLDTSTAQLDQLWGIPTMINPRTEKVTEAMSAISKSCSVVVDGTGHRFFAESQPYGSAVTAMGARARHGAEASNLLARLRLNTYLTRPSQEVASSLLR</sequence>
<gene>
    <name evidence="1" type="ORF">FSARC_9626</name>
</gene>